<dbReference type="InterPro" id="IPR007111">
    <property type="entry name" value="NACHT_NTPase"/>
</dbReference>
<dbReference type="Gene3D" id="3.40.50.300">
    <property type="entry name" value="P-loop containing nucleotide triphosphate hydrolases"/>
    <property type="match status" value="1"/>
</dbReference>
<dbReference type="InterPro" id="IPR003599">
    <property type="entry name" value="Ig_sub"/>
</dbReference>
<dbReference type="Gene3D" id="2.60.40.10">
    <property type="entry name" value="Immunoglobulins"/>
    <property type="match status" value="1"/>
</dbReference>
<gene>
    <name evidence="3" type="ORF">HOLleu_04204</name>
</gene>
<dbReference type="OrthoDB" id="427518at2759"/>
<evidence type="ECO:0000259" key="2">
    <source>
        <dbReference type="PROSITE" id="PS50837"/>
    </source>
</evidence>
<dbReference type="PROSITE" id="PS50837">
    <property type="entry name" value="NACHT"/>
    <property type="match status" value="1"/>
</dbReference>
<comment type="caution">
    <text evidence="3">The sequence shown here is derived from an EMBL/GenBank/DDBJ whole genome shotgun (WGS) entry which is preliminary data.</text>
</comment>
<dbReference type="PANTHER" id="PTHR46312">
    <property type="entry name" value="NACHT DOMAIN-CONTAINING PROTEIN"/>
    <property type="match status" value="1"/>
</dbReference>
<protein>
    <submittedName>
        <fullName evidence="3">NLR family CARD domain-containing protein 4</fullName>
    </submittedName>
</protein>
<evidence type="ECO:0000256" key="1">
    <source>
        <dbReference type="SAM" id="Phobius"/>
    </source>
</evidence>
<dbReference type="EMBL" id="JAIZAY010000001">
    <property type="protein sequence ID" value="KAJ8050847.1"/>
    <property type="molecule type" value="Genomic_DNA"/>
</dbReference>
<dbReference type="InterPro" id="IPR027417">
    <property type="entry name" value="P-loop_NTPase"/>
</dbReference>
<dbReference type="SUPFAM" id="SSF48726">
    <property type="entry name" value="Immunoglobulin"/>
    <property type="match status" value="2"/>
</dbReference>
<name>A0A9Q1HI34_HOLLE</name>
<dbReference type="Proteomes" id="UP001152320">
    <property type="component" value="Chromosome 1"/>
</dbReference>
<dbReference type="InterPro" id="IPR036179">
    <property type="entry name" value="Ig-like_dom_sf"/>
</dbReference>
<dbReference type="AlphaFoldDB" id="A0A9Q1HI34"/>
<dbReference type="InterPro" id="IPR013783">
    <property type="entry name" value="Ig-like_fold"/>
</dbReference>
<dbReference type="SMART" id="SM00409">
    <property type="entry name" value="IG"/>
    <property type="match status" value="2"/>
</dbReference>
<organism evidence="3 4">
    <name type="scientific">Holothuria leucospilota</name>
    <name type="common">Black long sea cucumber</name>
    <name type="synonym">Mertensiothuria leucospilota</name>
    <dbReference type="NCBI Taxonomy" id="206669"/>
    <lineage>
        <taxon>Eukaryota</taxon>
        <taxon>Metazoa</taxon>
        <taxon>Echinodermata</taxon>
        <taxon>Eleutherozoa</taxon>
        <taxon>Echinozoa</taxon>
        <taxon>Holothuroidea</taxon>
        <taxon>Aspidochirotacea</taxon>
        <taxon>Aspidochirotida</taxon>
        <taxon>Holothuriidae</taxon>
        <taxon>Holothuria</taxon>
    </lineage>
</organism>
<feature type="transmembrane region" description="Helical" evidence="1">
    <location>
        <begin position="782"/>
        <end position="806"/>
    </location>
</feature>
<evidence type="ECO:0000313" key="3">
    <source>
        <dbReference type="EMBL" id="KAJ8050847.1"/>
    </source>
</evidence>
<keyword evidence="4" id="KW-1185">Reference proteome</keyword>
<dbReference type="Pfam" id="PF05729">
    <property type="entry name" value="NACHT"/>
    <property type="match status" value="1"/>
</dbReference>
<accession>A0A9Q1HI34</accession>
<keyword evidence="1" id="KW-1133">Transmembrane helix</keyword>
<keyword evidence="1" id="KW-0472">Membrane</keyword>
<proteinExistence type="predicted"/>
<reference evidence="3" key="1">
    <citation type="submission" date="2021-10" db="EMBL/GenBank/DDBJ databases">
        <title>Tropical sea cucumber genome reveals ecological adaptation and Cuvierian tubules defense mechanism.</title>
        <authorList>
            <person name="Chen T."/>
        </authorList>
    </citation>
    <scope>NUCLEOTIDE SEQUENCE</scope>
    <source>
        <strain evidence="3">Nanhai2018</strain>
        <tissue evidence="3">Muscle</tissue>
    </source>
</reference>
<feature type="domain" description="NACHT" evidence="2">
    <location>
        <begin position="614"/>
        <end position="735"/>
    </location>
</feature>
<feature type="transmembrane region" description="Helical" evidence="1">
    <location>
        <begin position="491"/>
        <end position="513"/>
    </location>
</feature>
<keyword evidence="1" id="KW-0812">Transmembrane</keyword>
<evidence type="ECO:0000313" key="4">
    <source>
        <dbReference type="Proteomes" id="UP001152320"/>
    </source>
</evidence>
<sequence>MLLTKESGKPLVAHYSKSKLDMALNLVIIFASLSLGTLVCCDFPPSQTCTPLQYVEYGKQGLLECDYRNYFSVIWYNSSDHINDDPIFYYTQSVKSGPGYRSGEFDVEENGSLVIKNVSLQHEHNFTVIKLDTADDISKPSYIQVVVIVKPSQQFPVIHECGTASEFCFKEVYETLNLSCYVRDVRPAPNLIWLKRYASRDLATFNELSALLGKITYTSRATITVVRGYVPSLELLVCRSFGPIPILQNNQSYILLQTVPLELTSVEPVKLLRLLHSKVQLICSQGNISNIVWKLQRLNHKHLENILAGALGESRYSQILLEGYELDNEGSLIINDFNFENEGLYGCIWRTGSLGGINTFNVTAYVPAVPKDPFVNECEDNTQYCVVQVGGEGSLTCTLKRIRPLVYLEWIVVSGNSTAVITFFDDNIHVTSHQDTFEVVLTSKFTIKATSHVRLTVQCKTRETEWENLTLFTQIELFFIYESADIFHPPAWALITIVAIAVLSATLGVVFILRRASKRRENQRTSPENVTESIPMLSAPSNIKEKRAIFQQQLRGKYEDLYAAIQPIPYVRDKYYSVEKLFVEPEMLWQQQNDTWKPLKSLHDIIRVTSDSQTRILLEGDPGYGKTTITLQIAYDWCNRKPDLKDIEILLLIRLRQLSGVNSIYKAIKYFLLPKDSALTETDIENILRCTGSAIIILDGFDEYPNQEDNSNSHINDIIERNMFQNFKVITTTRSYCLPKHYVANTCRIKLTGFDDFAREKYINKTAIYISKKYKDEIKRRLYANPVIKDICQVPLFFVMFTHMVYKDETSVGVKSITGFFKCVIACIYSHMKKKLSDKNVNNVEVFDDNHTELDRVAFNSLCENAMQSSWSKEHLDQLIGAHLCDHYIHTGILVKEEIVTLAESSAPTVACPITYKTEVRFFHLLFCEWYAAHHVAWQIEHADEEDVHNCLKKINPFQLHYVYRFACGLNKIAAQKIIENLNKRDDGRKLACLCLLEQTENFDKLVQSIGIMCSKEIEFGPTDSRLFHRSTVQLLEIASSRKISISCLKLTECINYVHSEDGDIVLYSDVRLPALSTAQKIIIIERRKSFSHKELECLLDYACRCVELKTLGFYWCMLPEILHKKGHLSKLTARGSKVIWKPIESSRMSFCFNVQHVKWEDESDGGKMTKMEYKQILSTFQSTRD</sequence>
<dbReference type="PANTHER" id="PTHR46312:SF2">
    <property type="entry name" value="NUCLEOTIDE-BINDING OLIGOMERIZATION DOMAIN-CONTAINING PROTEIN 2-LIKE"/>
    <property type="match status" value="1"/>
</dbReference>
<dbReference type="SUPFAM" id="SSF52540">
    <property type="entry name" value="P-loop containing nucleoside triphosphate hydrolases"/>
    <property type="match status" value="1"/>
</dbReference>